<organism evidence="2 3">
    <name type="scientific">Ascobolus immersus RN42</name>
    <dbReference type="NCBI Taxonomy" id="1160509"/>
    <lineage>
        <taxon>Eukaryota</taxon>
        <taxon>Fungi</taxon>
        <taxon>Dikarya</taxon>
        <taxon>Ascomycota</taxon>
        <taxon>Pezizomycotina</taxon>
        <taxon>Pezizomycetes</taxon>
        <taxon>Pezizales</taxon>
        <taxon>Ascobolaceae</taxon>
        <taxon>Ascobolus</taxon>
    </lineage>
</organism>
<feature type="region of interest" description="Disordered" evidence="1">
    <location>
        <begin position="558"/>
        <end position="584"/>
    </location>
</feature>
<name>A0A3N4HU62_ASCIM</name>
<keyword evidence="3" id="KW-1185">Reference proteome</keyword>
<feature type="compositionally biased region" description="Polar residues" evidence="1">
    <location>
        <begin position="129"/>
        <end position="139"/>
    </location>
</feature>
<feature type="region of interest" description="Disordered" evidence="1">
    <location>
        <begin position="269"/>
        <end position="348"/>
    </location>
</feature>
<feature type="compositionally biased region" description="Basic and acidic residues" evidence="1">
    <location>
        <begin position="558"/>
        <end position="573"/>
    </location>
</feature>
<dbReference type="OrthoDB" id="5425140at2759"/>
<dbReference type="AlphaFoldDB" id="A0A3N4HU62"/>
<feature type="region of interest" description="Disordered" evidence="1">
    <location>
        <begin position="451"/>
        <end position="526"/>
    </location>
</feature>
<dbReference type="STRING" id="1160509.A0A3N4HU62"/>
<feature type="compositionally biased region" description="Low complexity" evidence="1">
    <location>
        <begin position="470"/>
        <end position="508"/>
    </location>
</feature>
<feature type="compositionally biased region" description="Pro residues" evidence="1">
    <location>
        <begin position="329"/>
        <end position="340"/>
    </location>
</feature>
<proteinExistence type="predicted"/>
<dbReference type="EMBL" id="ML119736">
    <property type="protein sequence ID" value="RPA76827.1"/>
    <property type="molecule type" value="Genomic_DNA"/>
</dbReference>
<evidence type="ECO:0000313" key="3">
    <source>
        <dbReference type="Proteomes" id="UP000275078"/>
    </source>
</evidence>
<feature type="compositionally biased region" description="Basic and acidic residues" evidence="1">
    <location>
        <begin position="509"/>
        <end position="524"/>
    </location>
</feature>
<sequence length="599" mass="66425">MSGASKCLSHDTAVDNLVGNVTRKEKRSEVGNSRLDEELLRRDRRVEEERANDNTITSQIHHKLSLSGEKNTLARTSLLLSSNRTPPSSRPSLLDLDESLITHFASLEPPIGLFEAIRSPTPPYRDSPFSVTPPHQTNLPGHYPLSSPQNDLETPPVTDTPQPEPEPSSARPWTPDLTQEEIKRELYDTISPTIFREFQEAVQEALSSKPSLFYNFPEEDKDDTEDNYIKQEFNYSNLFAESNSLRNHPNDSIKFDLSTEFASLLDKELTEAPEKHERRSITDLELTPARAPPDRDGIPRNESPSPDSDRDTSPDPVCPSPTPGDTSPDPDPTPPPPDTPPLSAEMPTAFPKNVSLKHLYKFKGNENNELKSLDTSFRSICTSQSLPCYYGGTVLSDEDKSYTYVNAGTTNAKSNYAFGTRTMAAVMNTFSSDSNSHRWFVDYQDDKTNPAPNCWKKATRDTGIVEDNDTSNNNNKRNNDSSTNKANANSRASGSSTTTTAKPSSSQADSKKKKDQPKDAEAGKSKWPCKRCWKVGHNSVDCHAPALVAKEVAQAQEEEAKKAKENKEKKKDSVAGVACTTTPPSPRLEVTLLWHSPHP</sequence>
<feature type="compositionally biased region" description="Basic and acidic residues" evidence="1">
    <location>
        <begin position="269"/>
        <end position="282"/>
    </location>
</feature>
<dbReference type="Proteomes" id="UP000275078">
    <property type="component" value="Unassembled WGS sequence"/>
</dbReference>
<gene>
    <name evidence="2" type="ORF">BJ508DRAFT_330717</name>
</gene>
<protein>
    <submittedName>
        <fullName evidence="2">Uncharacterized protein</fullName>
    </submittedName>
</protein>
<feature type="compositionally biased region" description="Polar residues" evidence="1">
    <location>
        <begin position="146"/>
        <end position="161"/>
    </location>
</feature>
<evidence type="ECO:0000256" key="1">
    <source>
        <dbReference type="SAM" id="MobiDB-lite"/>
    </source>
</evidence>
<feature type="region of interest" description="Disordered" evidence="1">
    <location>
        <begin position="124"/>
        <end position="177"/>
    </location>
</feature>
<evidence type="ECO:0000313" key="2">
    <source>
        <dbReference type="EMBL" id="RPA76827.1"/>
    </source>
</evidence>
<accession>A0A3N4HU62</accession>
<reference evidence="2 3" key="1">
    <citation type="journal article" date="2018" name="Nat. Ecol. Evol.">
        <title>Pezizomycetes genomes reveal the molecular basis of ectomycorrhizal truffle lifestyle.</title>
        <authorList>
            <person name="Murat C."/>
            <person name="Payen T."/>
            <person name="Noel B."/>
            <person name="Kuo A."/>
            <person name="Morin E."/>
            <person name="Chen J."/>
            <person name="Kohler A."/>
            <person name="Krizsan K."/>
            <person name="Balestrini R."/>
            <person name="Da Silva C."/>
            <person name="Montanini B."/>
            <person name="Hainaut M."/>
            <person name="Levati E."/>
            <person name="Barry K.W."/>
            <person name="Belfiori B."/>
            <person name="Cichocki N."/>
            <person name="Clum A."/>
            <person name="Dockter R.B."/>
            <person name="Fauchery L."/>
            <person name="Guy J."/>
            <person name="Iotti M."/>
            <person name="Le Tacon F."/>
            <person name="Lindquist E.A."/>
            <person name="Lipzen A."/>
            <person name="Malagnac F."/>
            <person name="Mello A."/>
            <person name="Molinier V."/>
            <person name="Miyauchi S."/>
            <person name="Poulain J."/>
            <person name="Riccioni C."/>
            <person name="Rubini A."/>
            <person name="Sitrit Y."/>
            <person name="Splivallo R."/>
            <person name="Traeger S."/>
            <person name="Wang M."/>
            <person name="Zifcakova L."/>
            <person name="Wipf D."/>
            <person name="Zambonelli A."/>
            <person name="Paolocci F."/>
            <person name="Nowrousian M."/>
            <person name="Ottonello S."/>
            <person name="Baldrian P."/>
            <person name="Spatafora J.W."/>
            <person name="Henrissat B."/>
            <person name="Nagy L.G."/>
            <person name="Aury J.M."/>
            <person name="Wincker P."/>
            <person name="Grigoriev I.V."/>
            <person name="Bonfante P."/>
            <person name="Martin F.M."/>
        </authorList>
    </citation>
    <scope>NUCLEOTIDE SEQUENCE [LARGE SCALE GENOMIC DNA]</scope>
    <source>
        <strain evidence="2 3">RN42</strain>
    </source>
</reference>